<reference evidence="3 4" key="1">
    <citation type="submission" date="2024-06" db="EMBL/GenBank/DDBJ databases">
        <title>The Natural Products Discovery Center: Release of the First 8490 Sequenced Strains for Exploring Actinobacteria Biosynthetic Diversity.</title>
        <authorList>
            <person name="Kalkreuter E."/>
            <person name="Kautsar S.A."/>
            <person name="Yang D."/>
            <person name="Bader C.D."/>
            <person name="Teijaro C.N."/>
            <person name="Fluegel L."/>
            <person name="Davis C.M."/>
            <person name="Simpson J.R."/>
            <person name="Lauterbach L."/>
            <person name="Steele A.D."/>
            <person name="Gui C."/>
            <person name="Meng S."/>
            <person name="Li G."/>
            <person name="Viehrig K."/>
            <person name="Ye F."/>
            <person name="Su P."/>
            <person name="Kiefer A.F."/>
            <person name="Nichols A."/>
            <person name="Cepeda A.J."/>
            <person name="Yan W."/>
            <person name="Fan B."/>
            <person name="Jiang Y."/>
            <person name="Adhikari A."/>
            <person name="Zheng C.-J."/>
            <person name="Schuster L."/>
            <person name="Cowan T.M."/>
            <person name="Smanski M.J."/>
            <person name="Chevrette M.G."/>
            <person name="De Carvalho L.P.S."/>
            <person name="Shen B."/>
        </authorList>
    </citation>
    <scope>NUCLEOTIDE SEQUENCE [LARGE SCALE GENOMIC DNA]</scope>
    <source>
        <strain evidence="3 4">NPDC001166</strain>
    </source>
</reference>
<name>A0ABV1UEM9_9ACTN</name>
<dbReference type="Proteomes" id="UP001470023">
    <property type="component" value="Unassembled WGS sequence"/>
</dbReference>
<keyword evidence="2" id="KW-0812">Transmembrane</keyword>
<organism evidence="3 4">
    <name type="scientific">Streptomyces sp. 900105245</name>
    <dbReference type="NCBI Taxonomy" id="3154379"/>
    <lineage>
        <taxon>Bacteria</taxon>
        <taxon>Bacillati</taxon>
        <taxon>Actinomycetota</taxon>
        <taxon>Actinomycetes</taxon>
        <taxon>Kitasatosporales</taxon>
        <taxon>Streptomycetaceae</taxon>
        <taxon>Streptomyces</taxon>
    </lineage>
</organism>
<evidence type="ECO:0000256" key="1">
    <source>
        <dbReference type="SAM" id="MobiDB-lite"/>
    </source>
</evidence>
<sequence>MNAHISAIALPVIMLILITGVVWIALSGMDFILALTVNRHRNADAPQPSTQAPTALVKDDPQP</sequence>
<keyword evidence="2" id="KW-1133">Transmembrane helix</keyword>
<evidence type="ECO:0000313" key="3">
    <source>
        <dbReference type="EMBL" id="MER6432166.1"/>
    </source>
</evidence>
<keyword evidence="4" id="KW-1185">Reference proteome</keyword>
<dbReference type="RefSeq" id="WP_352065001.1">
    <property type="nucleotide sequence ID" value="NZ_JBEPAZ010000037.1"/>
</dbReference>
<protein>
    <submittedName>
        <fullName evidence="3">Uncharacterized protein</fullName>
    </submittedName>
</protein>
<keyword evidence="2" id="KW-0472">Membrane</keyword>
<feature type="region of interest" description="Disordered" evidence="1">
    <location>
        <begin position="43"/>
        <end position="63"/>
    </location>
</feature>
<feature type="transmembrane region" description="Helical" evidence="2">
    <location>
        <begin position="12"/>
        <end position="37"/>
    </location>
</feature>
<proteinExistence type="predicted"/>
<dbReference type="EMBL" id="JBEPAZ010000037">
    <property type="protein sequence ID" value="MER6432166.1"/>
    <property type="molecule type" value="Genomic_DNA"/>
</dbReference>
<evidence type="ECO:0000256" key="2">
    <source>
        <dbReference type="SAM" id="Phobius"/>
    </source>
</evidence>
<evidence type="ECO:0000313" key="4">
    <source>
        <dbReference type="Proteomes" id="UP001470023"/>
    </source>
</evidence>
<accession>A0ABV1UEM9</accession>
<gene>
    <name evidence="3" type="ORF">ABT272_31275</name>
</gene>
<comment type="caution">
    <text evidence="3">The sequence shown here is derived from an EMBL/GenBank/DDBJ whole genome shotgun (WGS) entry which is preliminary data.</text>
</comment>